<name>D1Z1R5_METPS</name>
<dbReference type="Proteomes" id="UP000001882">
    <property type="component" value="Chromosome"/>
</dbReference>
<keyword evidence="2" id="KW-1185">Reference proteome</keyword>
<organism evidence="1 2">
    <name type="scientific">Methanocella paludicola (strain DSM 17711 / JCM 13418 / NBRC 101707 / SANAE)</name>
    <dbReference type="NCBI Taxonomy" id="304371"/>
    <lineage>
        <taxon>Archaea</taxon>
        <taxon>Methanobacteriati</taxon>
        <taxon>Methanobacteriota</taxon>
        <taxon>Stenosarchaea group</taxon>
        <taxon>Methanomicrobia</taxon>
        <taxon>Methanocellales</taxon>
        <taxon>Methanocellaceae</taxon>
        <taxon>Methanocella</taxon>
    </lineage>
</organism>
<dbReference type="InterPro" id="IPR055685">
    <property type="entry name" value="DUF7261"/>
</dbReference>
<dbReference type="STRING" id="304371.MCP_2565"/>
<protein>
    <submittedName>
        <fullName evidence="1">Uncharacterized protein</fullName>
    </submittedName>
</protein>
<reference evidence="2" key="3">
    <citation type="journal article" date="2011" name="PLoS ONE">
        <title>Genome sequence of a mesophilic hydrogenotrophic methanogen Methanocella paludicola, the first cultivated representative of the order Methanocellales.</title>
        <authorList>
            <person name="Sakai S."/>
            <person name="Takaki Y."/>
            <person name="Shimamura S."/>
            <person name="Sekine M."/>
            <person name="Tajima T."/>
            <person name="Kosugi H."/>
            <person name="Ichikawa N."/>
            <person name="Tasumi E."/>
            <person name="Hiraki A.T."/>
            <person name="Shimizu A."/>
            <person name="Kato Y."/>
            <person name="Nishiko R."/>
            <person name="Mori K."/>
            <person name="Fujita N."/>
            <person name="Imachi H."/>
            <person name="Takai K."/>
        </authorList>
    </citation>
    <scope>NUCLEOTIDE SEQUENCE [LARGE SCALE GENOMIC DNA]</scope>
    <source>
        <strain evidence="2">DSM 17711 / JCM 13418 / NBRC 101707 / SANAE</strain>
    </source>
</reference>
<dbReference type="Pfam" id="PF23922">
    <property type="entry name" value="DUF7261"/>
    <property type="match status" value="1"/>
</dbReference>
<dbReference type="InParanoid" id="D1Z1R5"/>
<dbReference type="GeneID" id="8682782"/>
<dbReference type="PROSITE" id="PS51257">
    <property type="entry name" value="PROKAR_LIPOPROTEIN"/>
    <property type="match status" value="1"/>
</dbReference>
<dbReference type="AlphaFoldDB" id="D1Z1R5"/>
<reference evidence="1 2" key="1">
    <citation type="journal article" date="2007" name="Appl. Environ. Microbiol.">
        <title>Isolation of key methanogens for global methane emission from rice paddy fields: a novel isolate affiliated with the clone cluster rice cluster I.</title>
        <authorList>
            <person name="Sakai S."/>
            <person name="Imachi H."/>
            <person name="Sekiguchi Y."/>
            <person name="Ohashi A."/>
            <person name="Harada H."/>
            <person name="Kamagata Y."/>
        </authorList>
    </citation>
    <scope>NUCLEOTIDE SEQUENCE [LARGE SCALE GENOMIC DNA]</scope>
    <source>
        <strain evidence="2">DSM 17711 / JCM 13418 / NBRC 101707 / SANAE</strain>
    </source>
</reference>
<dbReference type="eggNOG" id="arCOG04679">
    <property type="taxonomic scope" value="Archaea"/>
</dbReference>
<dbReference type="OrthoDB" id="384469at2157"/>
<dbReference type="EMBL" id="AP011532">
    <property type="protein sequence ID" value="BAI62637.1"/>
    <property type="molecule type" value="Genomic_DNA"/>
</dbReference>
<evidence type="ECO:0000313" key="1">
    <source>
        <dbReference type="EMBL" id="BAI62637.1"/>
    </source>
</evidence>
<evidence type="ECO:0000313" key="2">
    <source>
        <dbReference type="Proteomes" id="UP000001882"/>
    </source>
</evidence>
<accession>D1Z1R5</accession>
<dbReference type="RefSeq" id="WP_012901311.1">
    <property type="nucleotide sequence ID" value="NC_013665.1"/>
</dbReference>
<proteinExistence type="predicted"/>
<dbReference type="KEGG" id="mpd:MCP_2565"/>
<sequence>MDDRGQMILLSALLACLCLMGVVACVSAMDSTAYEEEPALSTDYISNVVWAQESALQRTAHYHSSSSWDSRAKAVSEFKAQANKSADSMALVLLKHGMSYRLSYNESLAREYAALHNDTQGIGGVIVEKKGNEALLKGCACDITIDDGRRSGRISKVAIFD</sequence>
<gene>
    <name evidence="1" type="ordered locus">MCP_2565</name>
</gene>
<reference evidence="1 2" key="2">
    <citation type="journal article" date="2008" name="Int. J. Syst. Evol. Microbiol.">
        <title>Methanocella paludicola gen. nov., sp. nov., a methane-producing archaeon, the first isolate of the lineage 'Rice Cluster I', and proposal of the new archaeal order Methanocellales ord. nov.</title>
        <authorList>
            <person name="Sakai S."/>
            <person name="Imachi H."/>
            <person name="Hanada S."/>
            <person name="Ohashi A."/>
            <person name="Harada H."/>
            <person name="Kamagata Y."/>
        </authorList>
    </citation>
    <scope>NUCLEOTIDE SEQUENCE [LARGE SCALE GENOMIC DNA]</scope>
    <source>
        <strain evidence="2">DSM 17711 / JCM 13418 / NBRC 101707 / SANAE</strain>
    </source>
</reference>